<dbReference type="InterPro" id="IPR043158">
    <property type="entry name" value="Wnt_C"/>
</dbReference>
<dbReference type="Pfam" id="PF00110">
    <property type="entry name" value="wnt"/>
    <property type="match status" value="1"/>
</dbReference>
<dbReference type="PROSITE" id="PS00246">
    <property type="entry name" value="WNT1"/>
    <property type="match status" value="1"/>
</dbReference>
<keyword evidence="7" id="KW-1015">Disulfide bond</keyword>
<sequence length="310" mass="34846">MTYNQAQQICLRLKLHPAQKKMCLSSLGISSTLLDSVRLSVVECQANFKFDRWNCSLGKPRINMLNKGYKETAYLHALTSSSLVHTFSRACAQGRLDRCTCDESFSASKNKEAWLWGGCGDNIQYGMKFARRFLRWMRKSLDLQATADSHNSDVGIRVVRNGINKTCKCHGVSGSCTVQTCWRQLANFHEVGSDLKSKYDSAVKVVVSANQSTGKGQLTKRRKNSVQSNPKKGDLVFLEKSPNYCEPTAFGHGTTGRVCDLNKNCDILCCGRGYNIHTRIVDKPCHCQVIWCCHVKCQRCSVREDIYTCK</sequence>
<dbReference type="OrthoDB" id="5945655at2759"/>
<dbReference type="GO" id="GO:0045165">
    <property type="term" value="P:cell fate commitment"/>
    <property type="evidence" value="ECO:0007669"/>
    <property type="project" value="TreeGrafter"/>
</dbReference>
<evidence type="ECO:0000256" key="7">
    <source>
        <dbReference type="ARBA" id="ARBA00023157"/>
    </source>
</evidence>
<reference evidence="11" key="3">
    <citation type="submission" date="2015-06" db="UniProtKB">
        <authorList>
            <consortium name="EnsemblMetazoa"/>
        </authorList>
    </citation>
    <scope>IDENTIFICATION</scope>
</reference>
<dbReference type="InterPro" id="IPR005817">
    <property type="entry name" value="Wnt"/>
</dbReference>
<dbReference type="Gene3D" id="3.30.2460.20">
    <property type="match status" value="1"/>
</dbReference>
<evidence type="ECO:0000256" key="3">
    <source>
        <dbReference type="ARBA" id="ARBA00022473"/>
    </source>
</evidence>
<dbReference type="OMA" id="EAWKWGG"/>
<keyword evidence="8" id="KW-0449">Lipoprotein</keyword>
<evidence type="ECO:0000313" key="11">
    <source>
        <dbReference type="EnsemblMetazoa" id="CapteP222661"/>
    </source>
</evidence>
<organism evidence="10">
    <name type="scientific">Capitella teleta</name>
    <name type="common">Polychaete worm</name>
    <dbReference type="NCBI Taxonomy" id="283909"/>
    <lineage>
        <taxon>Eukaryota</taxon>
        <taxon>Metazoa</taxon>
        <taxon>Spiralia</taxon>
        <taxon>Lophotrochozoa</taxon>
        <taxon>Annelida</taxon>
        <taxon>Polychaeta</taxon>
        <taxon>Sedentaria</taxon>
        <taxon>Scolecida</taxon>
        <taxon>Capitellidae</taxon>
        <taxon>Capitella</taxon>
    </lineage>
</organism>
<comment type="function">
    <text evidence="9">Ligand for members of the frizzled family of seven transmembrane receptors.</text>
</comment>
<dbReference type="EnsemblMetazoa" id="CapteT222661">
    <property type="protein sequence ID" value="CapteP222661"/>
    <property type="gene ID" value="CapteG222661"/>
</dbReference>
<dbReference type="GO" id="GO:0005125">
    <property type="term" value="F:cytokine activity"/>
    <property type="evidence" value="ECO:0007669"/>
    <property type="project" value="TreeGrafter"/>
</dbReference>
<evidence type="ECO:0000256" key="1">
    <source>
        <dbReference type="ARBA" id="ARBA00004498"/>
    </source>
</evidence>
<dbReference type="HOGENOM" id="CLU_033039_2_0_1"/>
<evidence type="ECO:0000256" key="6">
    <source>
        <dbReference type="ARBA" id="ARBA00022687"/>
    </source>
</evidence>
<dbReference type="Proteomes" id="UP000014760">
    <property type="component" value="Unassembled WGS sequence"/>
</dbReference>
<protein>
    <recommendedName>
        <fullName evidence="9">Protein Wnt</fullName>
    </recommendedName>
</protein>
<keyword evidence="4" id="KW-0964">Secreted</keyword>
<dbReference type="PANTHER" id="PTHR12027">
    <property type="entry name" value="WNT RELATED"/>
    <property type="match status" value="1"/>
</dbReference>
<dbReference type="STRING" id="283909.R7TWL1"/>
<dbReference type="GO" id="GO:0005109">
    <property type="term" value="F:frizzled binding"/>
    <property type="evidence" value="ECO:0007669"/>
    <property type="project" value="TreeGrafter"/>
</dbReference>
<keyword evidence="3 9" id="KW-0217">Developmental protein</keyword>
<evidence type="ECO:0000256" key="4">
    <source>
        <dbReference type="ARBA" id="ARBA00022525"/>
    </source>
</evidence>
<dbReference type="EMBL" id="AMQN01011862">
    <property type="status" value="NOT_ANNOTATED_CDS"/>
    <property type="molecule type" value="Genomic_DNA"/>
</dbReference>
<keyword evidence="5" id="KW-0272">Extracellular matrix</keyword>
<dbReference type="PANTHER" id="PTHR12027:SF97">
    <property type="entry name" value="PROTEIN WNT-4"/>
    <property type="match status" value="1"/>
</dbReference>
<comment type="similarity">
    <text evidence="2 9">Belongs to the Wnt family.</text>
</comment>
<dbReference type="EMBL" id="KB309148">
    <property type="protein sequence ID" value="ELT95360.1"/>
    <property type="molecule type" value="Genomic_DNA"/>
</dbReference>
<gene>
    <name evidence="10" type="ORF">CAPTEDRAFT_222661</name>
</gene>
<reference evidence="12" key="1">
    <citation type="submission" date="2012-12" db="EMBL/GenBank/DDBJ databases">
        <authorList>
            <person name="Hellsten U."/>
            <person name="Grimwood J."/>
            <person name="Chapman J.A."/>
            <person name="Shapiro H."/>
            <person name="Aerts A."/>
            <person name="Otillar R.P."/>
            <person name="Terry A.Y."/>
            <person name="Boore J.L."/>
            <person name="Simakov O."/>
            <person name="Marletaz F."/>
            <person name="Cho S.-J."/>
            <person name="Edsinger-Gonzales E."/>
            <person name="Havlak P."/>
            <person name="Kuo D.-H."/>
            <person name="Larsson T."/>
            <person name="Lv J."/>
            <person name="Arendt D."/>
            <person name="Savage R."/>
            <person name="Osoegawa K."/>
            <person name="de Jong P."/>
            <person name="Lindberg D.R."/>
            <person name="Seaver E.C."/>
            <person name="Weisblat D.A."/>
            <person name="Putnam N.H."/>
            <person name="Grigoriev I.V."/>
            <person name="Rokhsar D.S."/>
        </authorList>
    </citation>
    <scope>NUCLEOTIDE SEQUENCE</scope>
    <source>
        <strain evidence="12">I ESC-2004</strain>
    </source>
</reference>
<dbReference type="AlphaFoldDB" id="R7TWL1"/>
<dbReference type="InterPro" id="IPR018161">
    <property type="entry name" value="Wnt_CS"/>
</dbReference>
<evidence type="ECO:0000256" key="5">
    <source>
        <dbReference type="ARBA" id="ARBA00022530"/>
    </source>
</evidence>
<proteinExistence type="inferred from homology"/>
<dbReference type="PRINTS" id="PR01349">
    <property type="entry name" value="WNTPROTEIN"/>
</dbReference>
<evidence type="ECO:0000256" key="8">
    <source>
        <dbReference type="ARBA" id="ARBA00023288"/>
    </source>
</evidence>
<evidence type="ECO:0000313" key="12">
    <source>
        <dbReference type="Proteomes" id="UP000014760"/>
    </source>
</evidence>
<keyword evidence="12" id="KW-1185">Reference proteome</keyword>
<dbReference type="GO" id="GO:0030182">
    <property type="term" value="P:neuron differentiation"/>
    <property type="evidence" value="ECO:0007669"/>
    <property type="project" value="TreeGrafter"/>
</dbReference>
<evidence type="ECO:0000256" key="2">
    <source>
        <dbReference type="ARBA" id="ARBA00005683"/>
    </source>
</evidence>
<evidence type="ECO:0000313" key="10">
    <source>
        <dbReference type="EMBL" id="ELT95360.1"/>
    </source>
</evidence>
<reference evidence="10 12" key="2">
    <citation type="journal article" date="2013" name="Nature">
        <title>Insights into bilaterian evolution from three spiralian genomes.</title>
        <authorList>
            <person name="Simakov O."/>
            <person name="Marletaz F."/>
            <person name="Cho S.J."/>
            <person name="Edsinger-Gonzales E."/>
            <person name="Havlak P."/>
            <person name="Hellsten U."/>
            <person name="Kuo D.H."/>
            <person name="Larsson T."/>
            <person name="Lv J."/>
            <person name="Arendt D."/>
            <person name="Savage R."/>
            <person name="Osoegawa K."/>
            <person name="de Jong P."/>
            <person name="Grimwood J."/>
            <person name="Chapman J.A."/>
            <person name="Shapiro H."/>
            <person name="Aerts A."/>
            <person name="Otillar R.P."/>
            <person name="Terry A.Y."/>
            <person name="Boore J.L."/>
            <person name="Grigoriev I.V."/>
            <person name="Lindberg D.R."/>
            <person name="Seaver E.C."/>
            <person name="Weisblat D.A."/>
            <person name="Putnam N.H."/>
            <person name="Rokhsar D.S."/>
        </authorList>
    </citation>
    <scope>NUCLEOTIDE SEQUENCE</scope>
    <source>
        <strain evidence="10 12">I ESC-2004</strain>
    </source>
</reference>
<dbReference type="CDD" id="cd19341">
    <property type="entry name" value="Wnt_Wnt9"/>
    <property type="match status" value="1"/>
</dbReference>
<dbReference type="GO" id="GO:0005615">
    <property type="term" value="C:extracellular space"/>
    <property type="evidence" value="ECO:0007669"/>
    <property type="project" value="TreeGrafter"/>
</dbReference>
<name>R7TWL1_CAPTE</name>
<evidence type="ECO:0000256" key="9">
    <source>
        <dbReference type="RuleBase" id="RU003500"/>
    </source>
</evidence>
<comment type="subcellular location">
    <subcellularLocation>
        <location evidence="1 9">Secreted</location>
        <location evidence="1 9">Extracellular space</location>
        <location evidence="1 9">Extracellular matrix</location>
    </subcellularLocation>
</comment>
<dbReference type="SMART" id="SM00097">
    <property type="entry name" value="WNT1"/>
    <property type="match status" value="1"/>
</dbReference>
<dbReference type="GO" id="GO:0060070">
    <property type="term" value="P:canonical Wnt signaling pathway"/>
    <property type="evidence" value="ECO:0007669"/>
    <property type="project" value="TreeGrafter"/>
</dbReference>
<keyword evidence="6 9" id="KW-0879">Wnt signaling pathway</keyword>
<accession>R7TWL1</accession>